<keyword evidence="3" id="KW-1185">Reference proteome</keyword>
<dbReference type="InterPro" id="IPR001619">
    <property type="entry name" value="Sec1-like"/>
</dbReference>
<dbReference type="Proteomes" id="UP000835052">
    <property type="component" value="Unassembled WGS sequence"/>
</dbReference>
<reference evidence="2" key="1">
    <citation type="submission" date="2020-10" db="EMBL/GenBank/DDBJ databases">
        <authorList>
            <person name="Kikuchi T."/>
        </authorList>
    </citation>
    <scope>NUCLEOTIDE SEQUENCE</scope>
    <source>
        <strain evidence="2">NKZ352</strain>
    </source>
</reference>
<dbReference type="GO" id="GO:0016192">
    <property type="term" value="P:vesicle-mediated transport"/>
    <property type="evidence" value="ECO:0007669"/>
    <property type="project" value="InterPro"/>
</dbReference>
<name>A0A8S1HTS2_9PELO</name>
<dbReference type="SUPFAM" id="SSF56815">
    <property type="entry name" value="Sec1/munc18-like (SM) proteins"/>
    <property type="match status" value="1"/>
</dbReference>
<dbReference type="Gene3D" id="3.40.50.1910">
    <property type="match status" value="1"/>
</dbReference>
<organism evidence="2 3">
    <name type="scientific">Caenorhabditis auriculariae</name>
    <dbReference type="NCBI Taxonomy" id="2777116"/>
    <lineage>
        <taxon>Eukaryota</taxon>
        <taxon>Metazoa</taxon>
        <taxon>Ecdysozoa</taxon>
        <taxon>Nematoda</taxon>
        <taxon>Chromadorea</taxon>
        <taxon>Rhabditida</taxon>
        <taxon>Rhabditina</taxon>
        <taxon>Rhabditomorpha</taxon>
        <taxon>Rhabditoidea</taxon>
        <taxon>Rhabditidae</taxon>
        <taxon>Peloderinae</taxon>
        <taxon>Caenorhabditis</taxon>
    </lineage>
</organism>
<proteinExistence type="inferred from homology"/>
<accession>A0A8S1HTS2</accession>
<dbReference type="EMBL" id="CAJGYM010000237">
    <property type="protein sequence ID" value="CAD6200103.1"/>
    <property type="molecule type" value="Genomic_DNA"/>
</dbReference>
<dbReference type="OrthoDB" id="2228at2759"/>
<evidence type="ECO:0000313" key="3">
    <source>
        <dbReference type="Proteomes" id="UP000835052"/>
    </source>
</evidence>
<protein>
    <submittedName>
        <fullName evidence="2">Uncharacterized protein</fullName>
    </submittedName>
</protein>
<evidence type="ECO:0000256" key="1">
    <source>
        <dbReference type="ARBA" id="ARBA00009884"/>
    </source>
</evidence>
<dbReference type="InterPro" id="IPR036045">
    <property type="entry name" value="Sec1-like_sf"/>
</dbReference>
<sequence>MAEVRVDWNTHVHLASDCMERYRAGLDALCDLEQDLSIGYDSKGNRLKEPINRVIPFLTDPRISLDNRLRLILLYALFENGISSESMVKLLAHAEIPFHDRSIFTNAARLGVDLVVEEGRPRFSLPPRRPRTQESAYTSARWVPRIKDLMEDAIHENLSLDHFPYVVQRDPVSERTIARSARFGSLERSASREAPKTEVLPRLIVFVVGGMSHSEMRSAYEVMAANSWDVIIGAEQIITPTKFLDNLRSLSEPFEPAVNPVGLNSYPFKRAESLEPLV</sequence>
<dbReference type="Pfam" id="PF00995">
    <property type="entry name" value="Sec1"/>
    <property type="match status" value="1"/>
</dbReference>
<dbReference type="InterPro" id="IPR027482">
    <property type="entry name" value="Sec1-like_dom2"/>
</dbReference>
<evidence type="ECO:0000313" key="2">
    <source>
        <dbReference type="EMBL" id="CAD6200103.1"/>
    </source>
</evidence>
<gene>
    <name evidence="2" type="ORF">CAUJ_LOCUS16002</name>
</gene>
<comment type="similarity">
    <text evidence="1">Belongs to the STXBP/unc-18/SEC1 family.</text>
</comment>
<dbReference type="PANTHER" id="PTHR11679">
    <property type="entry name" value="VESICLE PROTEIN SORTING-ASSOCIATED"/>
    <property type="match status" value="1"/>
</dbReference>
<dbReference type="AlphaFoldDB" id="A0A8S1HTS2"/>
<dbReference type="Gene3D" id="1.25.40.60">
    <property type="match status" value="1"/>
</dbReference>
<comment type="caution">
    <text evidence="2">The sequence shown here is derived from an EMBL/GenBank/DDBJ whole genome shotgun (WGS) entry which is preliminary data.</text>
</comment>